<feature type="domain" description="NERD" evidence="4">
    <location>
        <begin position="1"/>
        <end position="56"/>
    </location>
</feature>
<dbReference type="SMART" id="SM00651">
    <property type="entry name" value="Sm"/>
    <property type="match status" value="1"/>
</dbReference>
<organism evidence="6">
    <name type="scientific">Echinostoma caproni</name>
    <dbReference type="NCBI Taxonomy" id="27848"/>
    <lineage>
        <taxon>Eukaryota</taxon>
        <taxon>Metazoa</taxon>
        <taxon>Spiralia</taxon>
        <taxon>Lophotrochozoa</taxon>
        <taxon>Platyhelminthes</taxon>
        <taxon>Trematoda</taxon>
        <taxon>Digenea</taxon>
        <taxon>Plagiorchiida</taxon>
        <taxon>Echinostomata</taxon>
        <taxon>Echinostomatoidea</taxon>
        <taxon>Echinostomatidae</taxon>
        <taxon>Echinostoma</taxon>
    </lineage>
</organism>
<evidence type="ECO:0000256" key="3">
    <source>
        <dbReference type="ARBA" id="ARBA00041356"/>
    </source>
</evidence>
<dbReference type="GO" id="GO:0005686">
    <property type="term" value="C:U2 snRNP"/>
    <property type="evidence" value="ECO:0007669"/>
    <property type="project" value="TreeGrafter"/>
</dbReference>
<dbReference type="GO" id="GO:0071011">
    <property type="term" value="C:precatalytic spliceosome"/>
    <property type="evidence" value="ECO:0007669"/>
    <property type="project" value="TreeGrafter"/>
</dbReference>
<dbReference type="InterPro" id="IPR001163">
    <property type="entry name" value="Sm_dom_euk/arc"/>
</dbReference>
<evidence type="ECO:0000313" key="6">
    <source>
        <dbReference type="WBParaSite" id="ECPE_0001189801-mRNA-1"/>
    </source>
</evidence>
<dbReference type="PANTHER" id="PTHR10553:SF2">
    <property type="entry name" value="SMALL NUCLEAR RIBONUCLEOPROTEIN G"/>
    <property type="match status" value="1"/>
</dbReference>
<protein>
    <recommendedName>
        <fullName evidence="3">Sm protein G</fullName>
    </recommendedName>
</protein>
<dbReference type="GO" id="GO:0043186">
    <property type="term" value="C:P granule"/>
    <property type="evidence" value="ECO:0007669"/>
    <property type="project" value="TreeGrafter"/>
</dbReference>
<evidence type="ECO:0000256" key="2">
    <source>
        <dbReference type="ARBA" id="ARBA00023274"/>
    </source>
</evidence>
<sequence>LNGNREVIGTLRGFDAFMNIVINDAYEVTKDGQQARIDMAVIRGNSVNIVEAMDRI</sequence>
<evidence type="ECO:0000259" key="5">
    <source>
        <dbReference type="PROSITE" id="PS52002"/>
    </source>
</evidence>
<dbReference type="InterPro" id="IPR047575">
    <property type="entry name" value="Sm"/>
</dbReference>
<evidence type="ECO:0000259" key="4">
    <source>
        <dbReference type="PROSITE" id="PS50965"/>
    </source>
</evidence>
<dbReference type="InterPro" id="IPR011528">
    <property type="entry name" value="NERD"/>
</dbReference>
<dbReference type="InterPro" id="IPR044641">
    <property type="entry name" value="Lsm7/SmG-like"/>
</dbReference>
<reference evidence="6" key="1">
    <citation type="submission" date="2016-06" db="UniProtKB">
        <authorList>
            <consortium name="WormBaseParasite"/>
        </authorList>
    </citation>
    <scope>IDENTIFICATION</scope>
</reference>
<proteinExistence type="inferred from homology"/>
<dbReference type="GO" id="GO:0071013">
    <property type="term" value="C:catalytic step 2 spliceosome"/>
    <property type="evidence" value="ECO:0007669"/>
    <property type="project" value="TreeGrafter"/>
</dbReference>
<dbReference type="WBParaSite" id="ECPE_0001189801-mRNA-1">
    <property type="protein sequence ID" value="ECPE_0001189801-mRNA-1"/>
    <property type="gene ID" value="ECPE_0001189801"/>
</dbReference>
<name>A0A183AY28_9TREM</name>
<dbReference type="GO" id="GO:0005687">
    <property type="term" value="C:U4 snRNP"/>
    <property type="evidence" value="ECO:0007669"/>
    <property type="project" value="TreeGrafter"/>
</dbReference>
<dbReference type="PROSITE" id="PS52002">
    <property type="entry name" value="SM"/>
    <property type="match status" value="1"/>
</dbReference>
<dbReference type="PROSITE" id="PS50965">
    <property type="entry name" value="NERD"/>
    <property type="match status" value="1"/>
</dbReference>
<dbReference type="Pfam" id="PF01423">
    <property type="entry name" value="LSM"/>
    <property type="match status" value="1"/>
</dbReference>
<dbReference type="Gene3D" id="2.30.30.100">
    <property type="match status" value="1"/>
</dbReference>
<dbReference type="PANTHER" id="PTHR10553">
    <property type="entry name" value="SMALL NUCLEAR RIBONUCLEOPROTEIN"/>
    <property type="match status" value="1"/>
</dbReference>
<dbReference type="GO" id="GO:0000398">
    <property type="term" value="P:mRNA splicing, via spliceosome"/>
    <property type="evidence" value="ECO:0007669"/>
    <property type="project" value="TreeGrafter"/>
</dbReference>
<feature type="domain" description="Sm" evidence="5">
    <location>
        <begin position="1"/>
        <end position="56"/>
    </location>
</feature>
<dbReference type="GO" id="GO:0005682">
    <property type="term" value="C:U5 snRNP"/>
    <property type="evidence" value="ECO:0007669"/>
    <property type="project" value="TreeGrafter"/>
</dbReference>
<dbReference type="GO" id="GO:0034719">
    <property type="term" value="C:SMN-Sm protein complex"/>
    <property type="evidence" value="ECO:0007669"/>
    <property type="project" value="TreeGrafter"/>
</dbReference>
<dbReference type="GO" id="GO:0005689">
    <property type="term" value="C:U12-type spliceosomal complex"/>
    <property type="evidence" value="ECO:0007669"/>
    <property type="project" value="TreeGrafter"/>
</dbReference>
<comment type="similarity">
    <text evidence="1">Belongs to the snRNP Sm proteins family.</text>
</comment>
<dbReference type="GO" id="GO:0071004">
    <property type="term" value="C:U2-type prespliceosome"/>
    <property type="evidence" value="ECO:0007669"/>
    <property type="project" value="TreeGrafter"/>
</dbReference>
<accession>A0A183AY28</accession>
<keyword evidence="2" id="KW-0687">Ribonucleoprotein</keyword>
<dbReference type="SUPFAM" id="SSF50182">
    <property type="entry name" value="Sm-like ribonucleoproteins"/>
    <property type="match status" value="1"/>
</dbReference>
<dbReference type="GO" id="GO:0097526">
    <property type="term" value="C:spliceosomal tri-snRNP complex"/>
    <property type="evidence" value="ECO:0007669"/>
    <property type="project" value="TreeGrafter"/>
</dbReference>
<dbReference type="InterPro" id="IPR010920">
    <property type="entry name" value="LSM_dom_sf"/>
</dbReference>
<dbReference type="GO" id="GO:0005685">
    <property type="term" value="C:U1 snRNP"/>
    <property type="evidence" value="ECO:0007669"/>
    <property type="project" value="TreeGrafter"/>
</dbReference>
<dbReference type="GO" id="GO:0003723">
    <property type="term" value="F:RNA binding"/>
    <property type="evidence" value="ECO:0007669"/>
    <property type="project" value="InterPro"/>
</dbReference>
<dbReference type="AlphaFoldDB" id="A0A183AY28"/>
<evidence type="ECO:0000256" key="1">
    <source>
        <dbReference type="ARBA" id="ARBA00006850"/>
    </source>
</evidence>